<feature type="coiled-coil region" evidence="1">
    <location>
        <begin position="61"/>
        <end position="88"/>
    </location>
</feature>
<accession>A0A1V0SK11</accession>
<protein>
    <submittedName>
        <fullName evidence="2">Uncharacterized protein</fullName>
    </submittedName>
</protein>
<keyword evidence="1" id="KW-0175">Coiled coil</keyword>
<name>A0A1V0SK11_9VIRU</name>
<evidence type="ECO:0000256" key="1">
    <source>
        <dbReference type="SAM" id="Coils"/>
    </source>
</evidence>
<evidence type="ECO:0000313" key="2">
    <source>
        <dbReference type="EMBL" id="ARF12075.1"/>
    </source>
</evidence>
<gene>
    <name evidence="2" type="ORF">Klosneuvirus_3_210</name>
</gene>
<organism evidence="2">
    <name type="scientific">Klosneuvirus KNV1</name>
    <dbReference type="NCBI Taxonomy" id="1977640"/>
    <lineage>
        <taxon>Viruses</taxon>
        <taxon>Varidnaviria</taxon>
        <taxon>Bamfordvirae</taxon>
        <taxon>Nucleocytoviricota</taxon>
        <taxon>Megaviricetes</taxon>
        <taxon>Imitervirales</taxon>
        <taxon>Mimiviridae</taxon>
        <taxon>Klosneuvirinae</taxon>
        <taxon>Klosneuvirus</taxon>
    </lineage>
</organism>
<dbReference type="EMBL" id="KY684110">
    <property type="protein sequence ID" value="ARF12075.1"/>
    <property type="molecule type" value="Genomic_DNA"/>
</dbReference>
<reference evidence="2" key="1">
    <citation type="journal article" date="2017" name="Science">
        <title>Giant viruses with an expanded complement of translation system components.</title>
        <authorList>
            <person name="Schulz F."/>
            <person name="Yutin N."/>
            <person name="Ivanova N.N."/>
            <person name="Ortega D.R."/>
            <person name="Lee T.K."/>
            <person name="Vierheilig J."/>
            <person name="Daims H."/>
            <person name="Horn M."/>
            <person name="Wagner M."/>
            <person name="Jensen G.J."/>
            <person name="Kyrpides N.C."/>
            <person name="Koonin E.V."/>
            <person name="Woyke T."/>
        </authorList>
    </citation>
    <scope>NUCLEOTIDE SEQUENCE</scope>
    <source>
        <strain evidence="2">KNV1</strain>
    </source>
</reference>
<proteinExistence type="predicted"/>
<sequence>MYIKRYELLFMANNIAIGHIVHNSYPSGNCDVCQKVLSEPYTHLKFDHIKLNETAYCLPCLNSALKNVEEIVQKNKLLEERLNKLEQFVQDVWDYSPGGSGYNEAKNHFENSTKS</sequence>